<dbReference type="Pfam" id="PF13499">
    <property type="entry name" value="EF-hand_7"/>
    <property type="match status" value="1"/>
</dbReference>
<protein>
    <recommendedName>
        <fullName evidence="1">EF-hand domain-containing protein</fullName>
    </recommendedName>
</protein>
<gene>
    <name evidence="2" type="ORF">CYMTET_54966</name>
</gene>
<dbReference type="GO" id="GO:0005509">
    <property type="term" value="F:calcium ion binding"/>
    <property type="evidence" value="ECO:0007669"/>
    <property type="project" value="InterPro"/>
</dbReference>
<dbReference type="Proteomes" id="UP001190700">
    <property type="component" value="Unassembled WGS sequence"/>
</dbReference>
<feature type="domain" description="EF-hand" evidence="1">
    <location>
        <begin position="120"/>
        <end position="155"/>
    </location>
</feature>
<accession>A0AAE0BFN9</accession>
<keyword evidence="3" id="KW-1185">Reference proteome</keyword>
<dbReference type="AlphaFoldDB" id="A0AAE0BFN9"/>
<dbReference type="EMBL" id="LGRX02035458">
    <property type="protein sequence ID" value="KAK3234792.1"/>
    <property type="molecule type" value="Genomic_DNA"/>
</dbReference>
<evidence type="ECO:0000313" key="3">
    <source>
        <dbReference type="Proteomes" id="UP001190700"/>
    </source>
</evidence>
<name>A0AAE0BFN9_9CHLO</name>
<dbReference type="InterPro" id="IPR002048">
    <property type="entry name" value="EF_hand_dom"/>
</dbReference>
<dbReference type="PROSITE" id="PS50222">
    <property type="entry name" value="EF_HAND_2"/>
    <property type="match status" value="1"/>
</dbReference>
<reference evidence="2 3" key="1">
    <citation type="journal article" date="2015" name="Genome Biol. Evol.">
        <title>Comparative Genomics of a Bacterivorous Green Alga Reveals Evolutionary Causalities and Consequences of Phago-Mixotrophic Mode of Nutrition.</title>
        <authorList>
            <person name="Burns J.A."/>
            <person name="Paasch A."/>
            <person name="Narechania A."/>
            <person name="Kim E."/>
        </authorList>
    </citation>
    <scope>NUCLEOTIDE SEQUENCE [LARGE SCALE GENOMIC DNA]</scope>
    <source>
        <strain evidence="2 3">PLY_AMNH</strain>
    </source>
</reference>
<dbReference type="InterPro" id="IPR011992">
    <property type="entry name" value="EF-hand-dom_pair"/>
</dbReference>
<organism evidence="2 3">
    <name type="scientific">Cymbomonas tetramitiformis</name>
    <dbReference type="NCBI Taxonomy" id="36881"/>
    <lineage>
        <taxon>Eukaryota</taxon>
        <taxon>Viridiplantae</taxon>
        <taxon>Chlorophyta</taxon>
        <taxon>Pyramimonadophyceae</taxon>
        <taxon>Pyramimonadales</taxon>
        <taxon>Pyramimonadaceae</taxon>
        <taxon>Cymbomonas</taxon>
    </lineage>
</organism>
<sequence>MDVRHLCCYLLLPHTGRLALQDWATHVAWRRNSRLILSEAVEYFRPRRLQRAVLAWKRSLPFHIVGNFVRLHLQLRARRMFDAWWLYVALCTGRASKPEQKVMQQLKDIIVSQKRTLFSKQIKSVRDLFDAIDADHSSEITIDELAVAMRRLDVGVREAEIIDVFTRMADGNGSIRYLDFALAIGAA</sequence>
<evidence type="ECO:0000259" key="1">
    <source>
        <dbReference type="PROSITE" id="PS50222"/>
    </source>
</evidence>
<dbReference type="SUPFAM" id="SSF47473">
    <property type="entry name" value="EF-hand"/>
    <property type="match status" value="1"/>
</dbReference>
<evidence type="ECO:0000313" key="2">
    <source>
        <dbReference type="EMBL" id="KAK3234792.1"/>
    </source>
</evidence>
<proteinExistence type="predicted"/>
<comment type="caution">
    <text evidence="2">The sequence shown here is derived from an EMBL/GenBank/DDBJ whole genome shotgun (WGS) entry which is preliminary data.</text>
</comment>
<dbReference type="Gene3D" id="1.10.238.10">
    <property type="entry name" value="EF-hand"/>
    <property type="match status" value="1"/>
</dbReference>